<evidence type="ECO:0000259" key="6">
    <source>
        <dbReference type="SMART" id="SM01144"/>
    </source>
</evidence>
<proteinExistence type="inferred from homology"/>
<keyword evidence="4" id="KW-0819">tRNA processing</keyword>
<dbReference type="PANTHER" id="PTHR21392">
    <property type="entry name" value="TRNA-URIDINE AMINOCARBOXYPROPYLTRANSFERASE 2"/>
    <property type="match status" value="1"/>
</dbReference>
<comment type="similarity">
    <text evidence="5">Belongs to the TDD superfamily. DTWD2 family.</text>
</comment>
<evidence type="ECO:0000256" key="4">
    <source>
        <dbReference type="ARBA" id="ARBA00022694"/>
    </source>
</evidence>
<sequence length="193" mass="21551">MRTYCTHCHFPQSTCLCDDISIIDSPLSVIVLQHKKESSHAKNTVRLVKLAIPTTQVYVGKAAEDFVSVKDNVLAGQCGVVYPSAQSTPLENFSQGGVGRPLSQLIFIDGSWRQAYAIWQANRWLHSLPQFHLNNAPESHYIIRHVNLDHSLSTLEAVSHAVACVAGIDTSPLLQLQSAFQARWRSPQQHRRK</sequence>
<feature type="domain" description="DTW" evidence="6">
    <location>
        <begin position="1"/>
        <end position="189"/>
    </location>
</feature>
<dbReference type="InterPro" id="IPR005636">
    <property type="entry name" value="DTW"/>
</dbReference>
<evidence type="ECO:0000313" key="8">
    <source>
        <dbReference type="Proteomes" id="UP000709336"/>
    </source>
</evidence>
<gene>
    <name evidence="7" type="ORF">HCJ96_11495</name>
</gene>
<comment type="caution">
    <text evidence="7">The sequence shown here is derived from an EMBL/GenBank/DDBJ whole genome shotgun (WGS) entry which is preliminary data.</text>
</comment>
<dbReference type="SMART" id="SM01144">
    <property type="entry name" value="DTW"/>
    <property type="match status" value="1"/>
</dbReference>
<protein>
    <recommendedName>
        <fullName evidence="1">tRNA-uridine aminocarboxypropyltransferase</fullName>
        <ecNumber evidence="1">2.5.1.25</ecNumber>
    </recommendedName>
</protein>
<evidence type="ECO:0000256" key="2">
    <source>
        <dbReference type="ARBA" id="ARBA00022679"/>
    </source>
</evidence>
<keyword evidence="8" id="KW-1185">Reference proteome</keyword>
<dbReference type="EC" id="2.5.1.25" evidence="1"/>
<evidence type="ECO:0000256" key="3">
    <source>
        <dbReference type="ARBA" id="ARBA00022691"/>
    </source>
</evidence>
<dbReference type="InterPro" id="IPR039262">
    <property type="entry name" value="DTWD2/TAPT"/>
</dbReference>
<dbReference type="PANTHER" id="PTHR21392:SF0">
    <property type="entry name" value="TRNA-URIDINE AMINOCARBOXYPROPYLTRANSFERASE 2"/>
    <property type="match status" value="1"/>
</dbReference>
<evidence type="ECO:0000256" key="1">
    <source>
        <dbReference type="ARBA" id="ARBA00012386"/>
    </source>
</evidence>
<evidence type="ECO:0000256" key="5">
    <source>
        <dbReference type="ARBA" id="ARBA00034489"/>
    </source>
</evidence>
<accession>A0ABX1R2G5</accession>
<keyword evidence="2" id="KW-0808">Transferase</keyword>
<evidence type="ECO:0000313" key="7">
    <source>
        <dbReference type="EMBL" id="NMH60649.1"/>
    </source>
</evidence>
<keyword evidence="3" id="KW-0949">S-adenosyl-L-methionine</keyword>
<reference evidence="7 8" key="1">
    <citation type="submission" date="2020-03" db="EMBL/GenBank/DDBJ databases">
        <title>Alteromonas ponticola sp. nov., isolated from seawater.</title>
        <authorList>
            <person name="Yoon J.-H."/>
            <person name="Kim Y.-O."/>
        </authorList>
    </citation>
    <scope>NUCLEOTIDE SEQUENCE [LARGE SCALE GENOMIC DNA]</scope>
    <source>
        <strain evidence="7 8">MYP5</strain>
    </source>
</reference>
<organism evidence="7 8">
    <name type="scientific">Alteromonas ponticola</name>
    <dbReference type="NCBI Taxonomy" id="2720613"/>
    <lineage>
        <taxon>Bacteria</taxon>
        <taxon>Pseudomonadati</taxon>
        <taxon>Pseudomonadota</taxon>
        <taxon>Gammaproteobacteria</taxon>
        <taxon>Alteromonadales</taxon>
        <taxon>Alteromonadaceae</taxon>
        <taxon>Alteromonas/Salinimonas group</taxon>
        <taxon>Alteromonas</taxon>
    </lineage>
</organism>
<dbReference type="EMBL" id="JAATNW010000006">
    <property type="protein sequence ID" value="NMH60649.1"/>
    <property type="molecule type" value="Genomic_DNA"/>
</dbReference>
<name>A0ABX1R2G5_9ALTE</name>
<dbReference type="Pfam" id="PF03942">
    <property type="entry name" value="DTW"/>
    <property type="match status" value="1"/>
</dbReference>
<dbReference type="Proteomes" id="UP000709336">
    <property type="component" value="Unassembled WGS sequence"/>
</dbReference>